<keyword evidence="6" id="KW-0145">Chemotaxis</keyword>
<evidence type="ECO:0000256" key="8">
    <source>
        <dbReference type="ARBA" id="ARBA00022779"/>
    </source>
</evidence>
<reference evidence="14 15" key="1">
    <citation type="submission" date="2024-01" db="EMBL/GenBank/DDBJ databases">
        <title>Multi-omics insights into the function and evolution of sodium benzoate biodegradation pathways in Benzoatithermus flavus gen. nov., sp. nov. from hot spring.</title>
        <authorList>
            <person name="Hu C.-J."/>
            <person name="Li W.-J."/>
        </authorList>
    </citation>
    <scope>NUCLEOTIDE SEQUENCE [LARGE SCALE GENOMIC DNA]</scope>
    <source>
        <strain evidence="14 15">SYSU G07066</strain>
    </source>
</reference>
<dbReference type="PANTHER" id="PTHR30034">
    <property type="entry name" value="FLAGELLAR MOTOR SWITCH PROTEIN FLIM"/>
    <property type="match status" value="1"/>
</dbReference>
<evidence type="ECO:0000256" key="3">
    <source>
        <dbReference type="ARBA" id="ARBA00011049"/>
    </source>
</evidence>
<dbReference type="Proteomes" id="UP001375743">
    <property type="component" value="Unassembled WGS sequence"/>
</dbReference>
<comment type="similarity">
    <text evidence="3">Belongs to the FliM family.</text>
</comment>
<keyword evidence="9" id="KW-0472">Membrane</keyword>
<proteinExistence type="inferred from homology"/>
<evidence type="ECO:0000313" key="14">
    <source>
        <dbReference type="EMBL" id="MEK0085947.1"/>
    </source>
</evidence>
<accession>A0ABU8XXM6</accession>
<evidence type="ECO:0000259" key="13">
    <source>
        <dbReference type="Pfam" id="PF01052"/>
    </source>
</evidence>
<comment type="caution">
    <text evidence="14">The sequence shown here is derived from an EMBL/GenBank/DDBJ whole genome shotgun (WGS) entry which is preliminary data.</text>
</comment>
<keyword evidence="7" id="KW-0997">Cell inner membrane</keyword>
<comment type="subcellular location">
    <subcellularLocation>
        <location evidence="1">Bacterial flagellum basal body</location>
    </subcellularLocation>
    <subcellularLocation>
        <location evidence="2">Cell inner membrane</location>
        <topology evidence="2">Peripheral membrane protein</topology>
    </subcellularLocation>
</comment>
<feature type="domain" description="Flagellar motor switch protein FliN-like C-terminal" evidence="13">
    <location>
        <begin position="257"/>
        <end position="325"/>
    </location>
</feature>
<dbReference type="Gene3D" id="2.30.330.10">
    <property type="entry name" value="SpoA-like"/>
    <property type="match status" value="1"/>
</dbReference>
<sequence length="336" mass="36517">MSTIASPTKIRHLDATAEPRDVPGTSEPSAGSARTAPGASIVLLDRSRGTGPERWPALELVVDDLARRLTVALRRYTLRAGSVQAAGISTRSLEICLESVPARAVIAVFAAEPWGERGLLVIESCLIDAIVDLTLGGHEDAPPAPCEQRSLTAVGARFGERLIELTLEALGQAFGRIARVVFRYERMETRPELAVVAHPDAPCLFCRLHVCIGRQDGMLALLLPHAMLEPARDRLARKPENGGAKRSALWAEHLAHEVWRANVEIAVVLEERDVRLRDVLGLAVGSVLHLRARTDSPVRLQHEGLTMAIGRIGRSGDRLSVRVEAVSGRDEEDDRA</sequence>
<dbReference type="SUPFAM" id="SSF101801">
    <property type="entry name" value="Surface presentation of antigens (SPOA)"/>
    <property type="match status" value="1"/>
</dbReference>
<evidence type="ECO:0000256" key="10">
    <source>
        <dbReference type="ARBA" id="ARBA00023143"/>
    </source>
</evidence>
<gene>
    <name evidence="14" type="ORF">U1T56_22560</name>
</gene>
<dbReference type="InterPro" id="IPR028976">
    <property type="entry name" value="CheC-like_sf"/>
</dbReference>
<dbReference type="Pfam" id="PF01052">
    <property type="entry name" value="FliMN_C"/>
    <property type="match status" value="1"/>
</dbReference>
<evidence type="ECO:0000256" key="5">
    <source>
        <dbReference type="ARBA" id="ARBA00022475"/>
    </source>
</evidence>
<evidence type="ECO:0000256" key="1">
    <source>
        <dbReference type="ARBA" id="ARBA00004117"/>
    </source>
</evidence>
<evidence type="ECO:0000256" key="9">
    <source>
        <dbReference type="ARBA" id="ARBA00023136"/>
    </source>
</evidence>
<keyword evidence="14" id="KW-0282">Flagellum</keyword>
<evidence type="ECO:0000256" key="7">
    <source>
        <dbReference type="ARBA" id="ARBA00022519"/>
    </source>
</evidence>
<evidence type="ECO:0000256" key="11">
    <source>
        <dbReference type="ARBA" id="ARBA00025044"/>
    </source>
</evidence>
<dbReference type="EMBL" id="JBBLZC010000039">
    <property type="protein sequence ID" value="MEK0085947.1"/>
    <property type="molecule type" value="Genomic_DNA"/>
</dbReference>
<dbReference type="RefSeq" id="WP_418161795.1">
    <property type="nucleotide sequence ID" value="NZ_JBBLZC010000039.1"/>
</dbReference>
<evidence type="ECO:0000256" key="4">
    <source>
        <dbReference type="ARBA" id="ARBA00021898"/>
    </source>
</evidence>
<keyword evidence="8" id="KW-0283">Flagellar rotation</keyword>
<name>A0ABU8XXM6_9PROT</name>
<dbReference type="Pfam" id="PF02154">
    <property type="entry name" value="FliM"/>
    <property type="match status" value="1"/>
</dbReference>
<keyword evidence="5" id="KW-1003">Cell membrane</keyword>
<keyword evidence="14" id="KW-0969">Cilium</keyword>
<evidence type="ECO:0000313" key="15">
    <source>
        <dbReference type="Proteomes" id="UP001375743"/>
    </source>
</evidence>
<keyword evidence="10" id="KW-0975">Bacterial flagellum</keyword>
<protein>
    <recommendedName>
        <fullName evidence="4">Flagellar motor switch protein FliM</fullName>
    </recommendedName>
</protein>
<evidence type="ECO:0000256" key="6">
    <source>
        <dbReference type="ARBA" id="ARBA00022500"/>
    </source>
</evidence>
<dbReference type="InterPro" id="IPR001543">
    <property type="entry name" value="FliN-like_C"/>
</dbReference>
<feature type="compositionally biased region" description="Basic and acidic residues" evidence="12">
    <location>
        <begin position="11"/>
        <end position="21"/>
    </location>
</feature>
<dbReference type="CDD" id="cd17908">
    <property type="entry name" value="FliM"/>
    <property type="match status" value="1"/>
</dbReference>
<dbReference type="InterPro" id="IPR036429">
    <property type="entry name" value="SpoA-like_sf"/>
</dbReference>
<organism evidence="14 15">
    <name type="scientific">Benzoatithermus flavus</name>
    <dbReference type="NCBI Taxonomy" id="3108223"/>
    <lineage>
        <taxon>Bacteria</taxon>
        <taxon>Pseudomonadati</taxon>
        <taxon>Pseudomonadota</taxon>
        <taxon>Alphaproteobacteria</taxon>
        <taxon>Geminicoccales</taxon>
        <taxon>Geminicoccaceae</taxon>
        <taxon>Benzoatithermus</taxon>
    </lineage>
</organism>
<dbReference type="PRINTS" id="PR00955">
    <property type="entry name" value="FLGMOTORFLIM"/>
</dbReference>
<keyword evidence="15" id="KW-1185">Reference proteome</keyword>
<keyword evidence="14" id="KW-0966">Cell projection</keyword>
<evidence type="ECO:0000256" key="2">
    <source>
        <dbReference type="ARBA" id="ARBA00004417"/>
    </source>
</evidence>
<dbReference type="Gene3D" id="3.40.1550.10">
    <property type="entry name" value="CheC-like"/>
    <property type="match status" value="1"/>
</dbReference>
<comment type="function">
    <text evidence="11">FliM is one of three proteins (FliG, FliN, FliM) that forms the rotor-mounted switch complex (C ring), located at the base of the basal body. This complex interacts with the CheY and CheZ chemotaxis proteins, in addition to contacting components of the motor that determine the direction of flagellar rotation.</text>
</comment>
<dbReference type="InterPro" id="IPR001689">
    <property type="entry name" value="Flag_FliM"/>
</dbReference>
<feature type="region of interest" description="Disordered" evidence="12">
    <location>
        <begin position="1"/>
        <end position="35"/>
    </location>
</feature>
<evidence type="ECO:0000256" key="12">
    <source>
        <dbReference type="SAM" id="MobiDB-lite"/>
    </source>
</evidence>
<dbReference type="PANTHER" id="PTHR30034:SF3">
    <property type="entry name" value="FLAGELLAR MOTOR SWITCH PROTEIN FLIM"/>
    <property type="match status" value="1"/>
</dbReference>